<evidence type="ECO:0000313" key="2">
    <source>
        <dbReference type="EMBL" id="KJA16237.1"/>
    </source>
</evidence>
<dbReference type="OrthoDB" id="3218065at2759"/>
<evidence type="ECO:0000313" key="3">
    <source>
        <dbReference type="Proteomes" id="UP000054270"/>
    </source>
</evidence>
<dbReference type="PANTHER" id="PTHR35871:SF1">
    <property type="entry name" value="CXC1-LIKE CYSTEINE CLUSTER ASSOCIATED WITH KDZ TRANSPOSASES DOMAIN-CONTAINING PROTEIN"/>
    <property type="match status" value="1"/>
</dbReference>
<dbReference type="EMBL" id="KN817625">
    <property type="protein sequence ID" value="KJA16237.1"/>
    <property type="molecule type" value="Genomic_DNA"/>
</dbReference>
<feature type="compositionally biased region" description="Basic residues" evidence="1">
    <location>
        <begin position="1"/>
        <end position="19"/>
    </location>
</feature>
<proteinExistence type="predicted"/>
<dbReference type="AlphaFoldDB" id="A0A0D2KNR9"/>
<keyword evidence="3" id="KW-1185">Reference proteome</keyword>
<feature type="compositionally biased region" description="Acidic residues" evidence="1">
    <location>
        <begin position="107"/>
        <end position="116"/>
    </location>
</feature>
<dbReference type="PANTHER" id="PTHR35871">
    <property type="entry name" value="EXPRESSED PROTEIN"/>
    <property type="match status" value="1"/>
</dbReference>
<feature type="region of interest" description="Disordered" evidence="1">
    <location>
        <begin position="153"/>
        <end position="179"/>
    </location>
</feature>
<feature type="region of interest" description="Disordered" evidence="1">
    <location>
        <begin position="259"/>
        <end position="283"/>
    </location>
</feature>
<feature type="region of interest" description="Disordered" evidence="1">
    <location>
        <begin position="1"/>
        <end position="119"/>
    </location>
</feature>
<reference evidence="3" key="1">
    <citation type="submission" date="2014-04" db="EMBL/GenBank/DDBJ databases">
        <title>Evolutionary Origins and Diversification of the Mycorrhizal Mutualists.</title>
        <authorList>
            <consortium name="DOE Joint Genome Institute"/>
            <consortium name="Mycorrhizal Genomics Consortium"/>
            <person name="Kohler A."/>
            <person name="Kuo A."/>
            <person name="Nagy L.G."/>
            <person name="Floudas D."/>
            <person name="Copeland A."/>
            <person name="Barry K.W."/>
            <person name="Cichocki N."/>
            <person name="Veneault-Fourrey C."/>
            <person name="LaButti K."/>
            <person name="Lindquist E.A."/>
            <person name="Lipzen A."/>
            <person name="Lundell T."/>
            <person name="Morin E."/>
            <person name="Murat C."/>
            <person name="Riley R."/>
            <person name="Ohm R."/>
            <person name="Sun H."/>
            <person name="Tunlid A."/>
            <person name="Henrissat B."/>
            <person name="Grigoriev I.V."/>
            <person name="Hibbett D.S."/>
            <person name="Martin F."/>
        </authorList>
    </citation>
    <scope>NUCLEOTIDE SEQUENCE [LARGE SCALE GENOMIC DNA]</scope>
    <source>
        <strain evidence="3">FD-334 SS-4</strain>
    </source>
</reference>
<gene>
    <name evidence="2" type="ORF">HYPSUDRAFT_193377</name>
</gene>
<feature type="region of interest" description="Disordered" evidence="1">
    <location>
        <begin position="499"/>
        <end position="520"/>
    </location>
</feature>
<dbReference type="OMA" id="NYEGYWN"/>
<evidence type="ECO:0008006" key="4">
    <source>
        <dbReference type="Google" id="ProtNLM"/>
    </source>
</evidence>
<dbReference type="Proteomes" id="UP000054270">
    <property type="component" value="Unassembled WGS sequence"/>
</dbReference>
<name>A0A0D2KNR9_HYPSF</name>
<organism evidence="2 3">
    <name type="scientific">Hypholoma sublateritium (strain FD-334 SS-4)</name>
    <dbReference type="NCBI Taxonomy" id="945553"/>
    <lineage>
        <taxon>Eukaryota</taxon>
        <taxon>Fungi</taxon>
        <taxon>Dikarya</taxon>
        <taxon>Basidiomycota</taxon>
        <taxon>Agaricomycotina</taxon>
        <taxon>Agaricomycetes</taxon>
        <taxon>Agaricomycetidae</taxon>
        <taxon>Agaricales</taxon>
        <taxon>Agaricineae</taxon>
        <taxon>Strophariaceae</taxon>
        <taxon>Hypholoma</taxon>
    </lineage>
</organism>
<evidence type="ECO:0000256" key="1">
    <source>
        <dbReference type="SAM" id="MobiDB-lite"/>
    </source>
</evidence>
<sequence length="742" mass="84477">MGRPKLWRQKSIAHARTFKNSKTPKYASPLANAAAGSNEDQDVDVEIVEYTPNTNRVDENDNELTRWTGGVNHCPDSDSDGSDFSWWEDTSSESNSDSDEPGSTSGEDSDSEEDEEAWRGRLQREIEHELELLGPKPSAFELLMENRTKAQWKKAESNRSLGYNGKSGRTQRRKDKMARDKECIDAKLRNSNGADMMRQFLTPKPKAVLEPDHTEVSAIAVTTNTNPPNDAEIFTGYLSDLSDDQLQLEDEVSMIHTRDPEDEDIPSANPAGPSDSIPSPLFNIRKPAPLKRRRLDVPSRVARQKAREERCAILQRGLTDIEKVIGSTRTNFVSGREGLQAYRARAIQSYLFMVVKNGRKGIEASERAAESQGFSAKWGGRLVRQWVRRWLEARTLPESSQGRHIKSFTLLEDPAIRSELRSYLRSNKWAMNPAKLAEFNQKTMIPAAAEKYLRHIVDEEMPRGLKHYLEVELFPRIREKVSKGVTIETARKFLHQEANNGQTKSWVPDGEQPLKKKGAGRGIHQSDVVCATVGWVKEASQSLEYGKNYEGYWDGALFVKQIREKIIPAFERAHGPGYQALIMVDNSQGHCAYAEDALLVSRMNLRPGGKQARLRDGWFIRNGTVVTQKMIFPSDHKEFPDQPKGMKQILIERGLWDNRLLKRYLREHCDYTFPTLQANLPIALGSINKLLIRKWQNRMMRWVDAYRDGLNAKNAQIRVQAFSSKKYTSHRRVPERVAAIFD</sequence>
<accession>A0A0D2KNR9</accession>
<feature type="compositionally biased region" description="Low complexity" evidence="1">
    <location>
        <begin position="82"/>
        <end position="106"/>
    </location>
</feature>
<protein>
    <recommendedName>
        <fullName evidence="4">DDE-1 domain-containing protein</fullName>
    </recommendedName>
</protein>